<comment type="caution">
    <text evidence="1">The sequence shown here is derived from an EMBL/GenBank/DDBJ whole genome shotgun (WGS) entry which is preliminary data.</text>
</comment>
<proteinExistence type="predicted"/>
<evidence type="ECO:0000313" key="1">
    <source>
        <dbReference type="EMBL" id="OEJ14811.1"/>
    </source>
</evidence>
<dbReference type="Proteomes" id="UP000095247">
    <property type="component" value="Unassembled WGS sequence"/>
</dbReference>
<dbReference type="AlphaFoldDB" id="A0A1E5NFA2"/>
<dbReference type="EMBL" id="MDCO01000009">
    <property type="protein sequence ID" value="OEJ14811.1"/>
    <property type="molecule type" value="Genomic_DNA"/>
</dbReference>
<organism evidence="1 2">
    <name type="scientific">Brachyspira hampsonii</name>
    <dbReference type="NCBI Taxonomy" id="1287055"/>
    <lineage>
        <taxon>Bacteria</taxon>
        <taxon>Pseudomonadati</taxon>
        <taxon>Spirochaetota</taxon>
        <taxon>Spirochaetia</taxon>
        <taxon>Brachyspirales</taxon>
        <taxon>Brachyspiraceae</taxon>
        <taxon>Brachyspira</taxon>
    </lineage>
</organism>
<dbReference type="RefSeq" id="WP_069726313.1">
    <property type="nucleotide sequence ID" value="NZ_MDCO01000009.1"/>
</dbReference>
<dbReference type="InterPro" id="IPR024508">
    <property type="entry name" value="DUF3226"/>
</dbReference>
<evidence type="ECO:0000313" key="2">
    <source>
        <dbReference type="Proteomes" id="UP000095247"/>
    </source>
</evidence>
<reference evidence="1 2" key="1">
    <citation type="submission" date="2016-08" db="EMBL/GenBank/DDBJ databases">
        <title>Characterization and recognition of Brachyspira hampsonii sp. nov., a novel intestinal spirochete that is pathogenic to pigs.</title>
        <authorList>
            <person name="Mirajkar N."/>
            <person name="La T."/>
            <person name="Phillips N."/>
            <person name="Hampson D."/>
            <person name="Gebhart C."/>
        </authorList>
    </citation>
    <scope>NUCLEOTIDE SEQUENCE [LARGE SCALE GENOMIC DNA]</scope>
    <source>
        <strain evidence="1 2">P280/1</strain>
    </source>
</reference>
<protein>
    <recommendedName>
        <fullName evidence="3">DUF4435 domain-containing protein</fullName>
    </recommendedName>
</protein>
<sequence>MDNNKKYIILVEGIADKKFIKDYIKFQYQIDTDINDNIIVEENGGKSFNDYNINNIKKYIDNNYKLAVIFDADNNFEESKNNIKTNLDIDDNNIFLFPNNNSLGTLEDLLSNIAVIKDIINCFDKYTNCITSIPETVIPAKKAKIYAYLESIKSYDKKTIKEDKRDYTNNDFWNLNDKYLNPLKEFFDSI</sequence>
<evidence type="ECO:0008006" key="3">
    <source>
        <dbReference type="Google" id="ProtNLM"/>
    </source>
</evidence>
<name>A0A1E5NFA2_9SPIR</name>
<dbReference type="Pfam" id="PF11536">
    <property type="entry name" value="DUF3226"/>
    <property type="match status" value="1"/>
</dbReference>
<accession>A0A1E5NFA2</accession>
<gene>
    <name evidence="1" type="ORF">BFL38_08215</name>
</gene>